<dbReference type="AlphaFoldDB" id="A0A0K8TL03"/>
<dbReference type="GO" id="GO:0005876">
    <property type="term" value="C:spindle microtubule"/>
    <property type="evidence" value="ECO:0007669"/>
    <property type="project" value="TreeGrafter"/>
</dbReference>
<dbReference type="InterPro" id="IPR011990">
    <property type="entry name" value="TPR-like_helical_dom_sf"/>
</dbReference>
<dbReference type="EMBL" id="GDAI01002546">
    <property type="protein sequence ID" value="JAI15057.1"/>
    <property type="molecule type" value="mRNA"/>
</dbReference>
<accession>A0A0K8TL03</accession>
<keyword evidence="3" id="KW-0963">Cytoplasm</keyword>
<protein>
    <recommendedName>
        <fullName evidence="7">Regulator of microtubule dynamics protein 1</fullName>
    </recommendedName>
    <alternativeName>
        <fullName evidence="8">Protein FAM82B</fullName>
    </alternativeName>
</protein>
<keyword evidence="9" id="KW-0175">Coiled coil</keyword>
<comment type="subcellular location">
    <subcellularLocation>
        <location evidence="1">Cytoplasm</location>
        <location evidence="1">Cytoskeleton</location>
    </subcellularLocation>
</comment>
<evidence type="ECO:0000256" key="5">
    <source>
        <dbReference type="ARBA" id="ARBA00022803"/>
    </source>
</evidence>
<feature type="non-terminal residue" evidence="10">
    <location>
        <position position="225"/>
    </location>
</feature>
<evidence type="ECO:0000256" key="3">
    <source>
        <dbReference type="ARBA" id="ARBA00022490"/>
    </source>
</evidence>
<dbReference type="GO" id="GO:0097431">
    <property type="term" value="C:mitotic spindle pole"/>
    <property type="evidence" value="ECO:0007669"/>
    <property type="project" value="TreeGrafter"/>
</dbReference>
<organism evidence="10">
    <name type="scientific">Tabanus bromius</name>
    <name type="common">Band-eyed brown horse fly</name>
    <dbReference type="NCBI Taxonomy" id="304241"/>
    <lineage>
        <taxon>Eukaryota</taxon>
        <taxon>Metazoa</taxon>
        <taxon>Ecdysozoa</taxon>
        <taxon>Arthropoda</taxon>
        <taxon>Hexapoda</taxon>
        <taxon>Insecta</taxon>
        <taxon>Pterygota</taxon>
        <taxon>Neoptera</taxon>
        <taxon>Endopterygota</taxon>
        <taxon>Diptera</taxon>
        <taxon>Brachycera</taxon>
        <taxon>Tabanomorpha</taxon>
        <taxon>Tabanoidea</taxon>
        <taxon>Tabanidae</taxon>
        <taxon>Tabanus</taxon>
    </lineage>
</organism>
<dbReference type="GO" id="GO:0008017">
    <property type="term" value="F:microtubule binding"/>
    <property type="evidence" value="ECO:0007669"/>
    <property type="project" value="TreeGrafter"/>
</dbReference>
<evidence type="ECO:0000256" key="6">
    <source>
        <dbReference type="ARBA" id="ARBA00023212"/>
    </source>
</evidence>
<reference evidence="10" key="1">
    <citation type="journal article" date="2015" name="Insect Biochem. Mol. Biol.">
        <title>An insight into the sialome of the horse fly, Tabanus bromius.</title>
        <authorList>
            <person name="Ribeiro J.M."/>
            <person name="Kazimirova M."/>
            <person name="Takac P."/>
            <person name="Andersen J.F."/>
            <person name="Francischetti I.M."/>
        </authorList>
    </citation>
    <scope>NUCLEOTIDE SEQUENCE</scope>
</reference>
<dbReference type="InterPro" id="IPR049039">
    <property type="entry name" value="RMD1-3_a_helical_rpt"/>
</dbReference>
<name>A0A0K8TL03_TABBR</name>
<keyword evidence="6" id="KW-0206">Cytoskeleton</keyword>
<sequence length="225" mass="26305">MAEEQNLKHVLRNADQLYDEVHYQEVYELLQKFPDQTLPEIKWRQARVLYSMANASTNKEEMQDKIRKAYELILAALEGDDKNFAIHKWMAIILDANAELDGIKARVSQLNNVKDHMLKAIELNPQDPTCWHILGKFEYNLADLSWMQRKIVTAIFARPPTGSYEQALEYLERAEEQKPGFYSMNWLMIGKCYIALNKKEDAKKFVEKAANCRIVSEDDKKCKEE</sequence>
<evidence type="ECO:0000256" key="8">
    <source>
        <dbReference type="ARBA" id="ARBA00041958"/>
    </source>
</evidence>
<dbReference type="Pfam" id="PF21033">
    <property type="entry name" value="RMD1-3"/>
    <property type="match status" value="1"/>
</dbReference>
<keyword evidence="4" id="KW-0677">Repeat</keyword>
<dbReference type="SUPFAM" id="SSF48452">
    <property type="entry name" value="TPR-like"/>
    <property type="match status" value="1"/>
</dbReference>
<feature type="coiled-coil region" evidence="9">
    <location>
        <begin position="52"/>
        <end position="113"/>
    </location>
</feature>
<proteinExistence type="evidence at transcript level"/>
<evidence type="ECO:0000313" key="10">
    <source>
        <dbReference type="EMBL" id="JAI15057.1"/>
    </source>
</evidence>
<evidence type="ECO:0000256" key="7">
    <source>
        <dbReference type="ARBA" id="ARBA00039966"/>
    </source>
</evidence>
<dbReference type="GO" id="GO:0005739">
    <property type="term" value="C:mitochondrion"/>
    <property type="evidence" value="ECO:0007669"/>
    <property type="project" value="TreeGrafter"/>
</dbReference>
<evidence type="ECO:0000256" key="4">
    <source>
        <dbReference type="ARBA" id="ARBA00022737"/>
    </source>
</evidence>
<evidence type="ECO:0000256" key="9">
    <source>
        <dbReference type="SAM" id="Coils"/>
    </source>
</evidence>
<dbReference type="Gene3D" id="1.25.40.10">
    <property type="entry name" value="Tetratricopeptide repeat domain"/>
    <property type="match status" value="1"/>
</dbReference>
<dbReference type="PANTHER" id="PTHR16056:SF16">
    <property type="entry name" value="REGULATOR OF MICROTUBULE DYNAMICS PROTEIN 1"/>
    <property type="match status" value="1"/>
</dbReference>
<keyword evidence="5" id="KW-0802">TPR repeat</keyword>
<comment type="subunit">
    <text evidence="2">Interacts with microtubules.</text>
</comment>
<evidence type="ECO:0000256" key="2">
    <source>
        <dbReference type="ARBA" id="ARBA00011375"/>
    </source>
</evidence>
<dbReference type="PANTHER" id="PTHR16056">
    <property type="entry name" value="REGULATOR OF MICROTUBULE DYNAMICS PROTEIN"/>
    <property type="match status" value="1"/>
</dbReference>
<evidence type="ECO:0000256" key="1">
    <source>
        <dbReference type="ARBA" id="ARBA00004245"/>
    </source>
</evidence>